<evidence type="ECO:0000256" key="2">
    <source>
        <dbReference type="ARBA" id="ARBA00022737"/>
    </source>
</evidence>
<dbReference type="AlphaFoldDB" id="A0A0C2VYD0"/>
<keyword evidence="2" id="KW-0677">Repeat</keyword>
<dbReference type="EMBL" id="KN824811">
    <property type="protein sequence ID" value="KIM19333.1"/>
    <property type="molecule type" value="Genomic_DNA"/>
</dbReference>
<dbReference type="SUPFAM" id="SSF50998">
    <property type="entry name" value="Quinoprotein alcohol dehydrogenase-like"/>
    <property type="match status" value="1"/>
</dbReference>
<dbReference type="PROSITE" id="PS00678">
    <property type="entry name" value="WD_REPEATS_1"/>
    <property type="match status" value="3"/>
</dbReference>
<evidence type="ECO:0000256" key="3">
    <source>
        <dbReference type="PROSITE-ProRule" id="PRU00221"/>
    </source>
</evidence>
<accession>A0A0C2VYD0</accession>
<dbReference type="PRINTS" id="PR00320">
    <property type="entry name" value="GPROTEINBRPT"/>
</dbReference>
<dbReference type="PROSITE" id="PS50082">
    <property type="entry name" value="WD_REPEATS_2"/>
    <property type="match status" value="4"/>
</dbReference>
<dbReference type="InterPro" id="IPR001680">
    <property type="entry name" value="WD40_rpt"/>
</dbReference>
<evidence type="ECO:0000313" key="4">
    <source>
        <dbReference type="EMBL" id="KIM19333.1"/>
    </source>
</evidence>
<keyword evidence="5" id="KW-1185">Reference proteome</keyword>
<dbReference type="PANTHER" id="PTHR19848">
    <property type="entry name" value="WD40 REPEAT PROTEIN"/>
    <property type="match status" value="1"/>
</dbReference>
<dbReference type="InterPro" id="IPR011659">
    <property type="entry name" value="WD40"/>
</dbReference>
<feature type="repeat" description="WD" evidence="3">
    <location>
        <begin position="324"/>
        <end position="359"/>
    </location>
</feature>
<dbReference type="InterPro" id="IPR011047">
    <property type="entry name" value="Quinoprotein_ADH-like_sf"/>
</dbReference>
<dbReference type="PANTHER" id="PTHR19848:SF8">
    <property type="entry name" value="F-BOX AND WD REPEAT DOMAIN CONTAINING 7"/>
    <property type="match status" value="1"/>
</dbReference>
<keyword evidence="1 3" id="KW-0853">WD repeat</keyword>
<evidence type="ECO:0000256" key="1">
    <source>
        <dbReference type="ARBA" id="ARBA00022574"/>
    </source>
</evidence>
<dbReference type="PROSITE" id="PS50294">
    <property type="entry name" value="WD_REPEATS_REGION"/>
    <property type="match status" value="4"/>
</dbReference>
<dbReference type="Pfam" id="PF07676">
    <property type="entry name" value="PD40"/>
    <property type="match status" value="1"/>
</dbReference>
<dbReference type="STRING" id="933852.A0A0C2VYD0"/>
<reference evidence="4 5" key="1">
    <citation type="submission" date="2014-04" db="EMBL/GenBank/DDBJ databases">
        <authorList>
            <consortium name="DOE Joint Genome Institute"/>
            <person name="Kuo A."/>
            <person name="Zuccaro A."/>
            <person name="Kohler A."/>
            <person name="Nagy L.G."/>
            <person name="Floudas D."/>
            <person name="Copeland A."/>
            <person name="Barry K.W."/>
            <person name="Cichocki N."/>
            <person name="Veneault-Fourrey C."/>
            <person name="LaButti K."/>
            <person name="Lindquist E.A."/>
            <person name="Lipzen A."/>
            <person name="Lundell T."/>
            <person name="Morin E."/>
            <person name="Murat C."/>
            <person name="Sun H."/>
            <person name="Tunlid A."/>
            <person name="Henrissat B."/>
            <person name="Grigoriev I.V."/>
            <person name="Hibbett D.S."/>
            <person name="Martin F."/>
            <person name="Nordberg H.P."/>
            <person name="Cantor M.N."/>
            <person name="Hua S.X."/>
        </authorList>
    </citation>
    <scope>NUCLEOTIDE SEQUENCE [LARGE SCALE GENOMIC DNA]</scope>
    <source>
        <strain evidence="4 5">MAFF 305830</strain>
    </source>
</reference>
<organism evidence="4 5">
    <name type="scientific">Serendipita vermifera MAFF 305830</name>
    <dbReference type="NCBI Taxonomy" id="933852"/>
    <lineage>
        <taxon>Eukaryota</taxon>
        <taxon>Fungi</taxon>
        <taxon>Dikarya</taxon>
        <taxon>Basidiomycota</taxon>
        <taxon>Agaricomycotina</taxon>
        <taxon>Agaricomycetes</taxon>
        <taxon>Sebacinales</taxon>
        <taxon>Serendipitaceae</taxon>
        <taxon>Serendipita</taxon>
    </lineage>
</organism>
<dbReference type="CDD" id="cd00200">
    <property type="entry name" value="WD40"/>
    <property type="match status" value="1"/>
</dbReference>
<proteinExistence type="predicted"/>
<feature type="repeat" description="WD" evidence="3">
    <location>
        <begin position="1"/>
        <end position="35"/>
    </location>
</feature>
<dbReference type="InterPro" id="IPR020472">
    <property type="entry name" value="WD40_PAC1"/>
</dbReference>
<protein>
    <submittedName>
        <fullName evidence="4">Uncharacterized protein</fullName>
    </submittedName>
</protein>
<dbReference type="InterPro" id="IPR019775">
    <property type="entry name" value="WD40_repeat_CS"/>
</dbReference>
<gene>
    <name evidence="4" type="ORF">M408DRAFT_57639</name>
</gene>
<dbReference type="Pfam" id="PF00400">
    <property type="entry name" value="WD40"/>
    <property type="match status" value="4"/>
</dbReference>
<reference evidence="5" key="2">
    <citation type="submission" date="2015-01" db="EMBL/GenBank/DDBJ databases">
        <title>Evolutionary Origins and Diversification of the Mycorrhizal Mutualists.</title>
        <authorList>
            <consortium name="DOE Joint Genome Institute"/>
            <consortium name="Mycorrhizal Genomics Consortium"/>
            <person name="Kohler A."/>
            <person name="Kuo A."/>
            <person name="Nagy L.G."/>
            <person name="Floudas D."/>
            <person name="Copeland A."/>
            <person name="Barry K.W."/>
            <person name="Cichocki N."/>
            <person name="Veneault-Fourrey C."/>
            <person name="LaButti K."/>
            <person name="Lindquist E.A."/>
            <person name="Lipzen A."/>
            <person name="Lundell T."/>
            <person name="Morin E."/>
            <person name="Murat C."/>
            <person name="Riley R."/>
            <person name="Ohm R."/>
            <person name="Sun H."/>
            <person name="Tunlid A."/>
            <person name="Henrissat B."/>
            <person name="Grigoriev I.V."/>
            <person name="Hibbett D.S."/>
            <person name="Martin F."/>
        </authorList>
    </citation>
    <scope>NUCLEOTIDE SEQUENCE [LARGE SCALE GENOMIC DNA]</scope>
    <source>
        <strain evidence="5">MAFF 305830</strain>
    </source>
</reference>
<feature type="repeat" description="WD" evidence="3">
    <location>
        <begin position="153"/>
        <end position="194"/>
    </location>
</feature>
<dbReference type="Gene3D" id="2.130.10.10">
    <property type="entry name" value="YVTN repeat-like/Quinoprotein amine dehydrogenase"/>
    <property type="match status" value="3"/>
</dbReference>
<feature type="non-terminal residue" evidence="4">
    <location>
        <position position="1"/>
    </location>
</feature>
<dbReference type="Proteomes" id="UP000054097">
    <property type="component" value="Unassembled WGS sequence"/>
</dbReference>
<evidence type="ECO:0000313" key="5">
    <source>
        <dbReference type="Proteomes" id="UP000054097"/>
    </source>
</evidence>
<feature type="non-terminal residue" evidence="4">
    <location>
        <position position="359"/>
    </location>
</feature>
<name>A0A0C2VYD0_SERVB</name>
<dbReference type="OrthoDB" id="674604at2759"/>
<feature type="repeat" description="WD" evidence="3">
    <location>
        <begin position="281"/>
        <end position="322"/>
    </location>
</feature>
<dbReference type="HOGENOM" id="CLU_000288_57_32_1"/>
<sequence>VKSVAFSPDGRRLVSGSDDWTIRVWDAETGELVIGPLQGHLGRFSSVAFSPNGEMIDSGAISKNILEAFVESRIAVWDAETGEMVVKPLKWGDKAVKLIAFDGERVMFVSQAADFGIWDIKTGQVVTRSSGRISFDDIQVSDAETGKIVAGPLNGHKDRVLSACFSSDGRQIVSGSSDSTVRVWNAEMNDLVSEPLEIHDRNPGPVTFLHDGTRIIAISKFHIEACDAETGQVITRSSEHMYLGFSGILNISPDGKRLIFMSFTSIHVSDVETGDIVVGPFKGYTDHVLSACFSPDSRRIVSGSRDSTARVWNAETGELVVGPLQGHTGPVKSVAFSPDGRRLVSGSDDWTIRVWDAET</sequence>
<dbReference type="InterPro" id="IPR015943">
    <property type="entry name" value="WD40/YVTN_repeat-like_dom_sf"/>
</dbReference>
<dbReference type="SMART" id="SM00320">
    <property type="entry name" value="WD40"/>
    <property type="match status" value="5"/>
</dbReference>